<dbReference type="HOGENOM" id="CLU_019451_0_0_10"/>
<dbReference type="PANTHER" id="PTHR47245:SF2">
    <property type="entry name" value="PEPTIDYL-PROLYL CIS-TRANS ISOMERASE HP_0175-RELATED"/>
    <property type="match status" value="1"/>
</dbReference>
<reference evidence="5" key="2">
    <citation type="submission" date="2012-03" db="EMBL/GenBank/DDBJ databases">
        <title>Complete genome sequence of Flavobacterium indicum GPTSA100-9T, isolated from warm spring water.</title>
        <authorList>
            <person name="Barbier P."/>
            <person name="Houel A."/>
            <person name="Loux V."/>
            <person name="Poulain J."/>
            <person name="Bernardet J.-F."/>
            <person name="Touchon M."/>
            <person name="Duchaud E."/>
        </authorList>
    </citation>
    <scope>NUCLEOTIDE SEQUENCE [LARGE SCALE GENOMIC DNA]</scope>
    <source>
        <strain evidence="5">DSM 17447 / CIP 109464 / GPTSA100-9</strain>
    </source>
</reference>
<dbReference type="eggNOG" id="COG0760">
    <property type="taxonomic scope" value="Bacteria"/>
</dbReference>
<keyword evidence="5" id="KW-1185">Reference proteome</keyword>
<dbReference type="EC" id="5.2.1.8" evidence="4"/>
<dbReference type="EMBL" id="HE774682">
    <property type="protein sequence ID" value="CCG53986.1"/>
    <property type="molecule type" value="Genomic_DNA"/>
</dbReference>
<proteinExistence type="predicted"/>
<dbReference type="Pfam" id="PF13616">
    <property type="entry name" value="Rotamase_3"/>
    <property type="match status" value="1"/>
</dbReference>
<sequence>MRIKLFFIGLLFLASSQIFAQNSKEVLFTIEDKPYYSDEFIRIYKKNLDLVKDDSQKDLNQYLELFLGYKLKVNKAYKLGLHLNSKYQNELSSYRNQLSKNYMNDSKVTSQLIEEAYSRNLKEIRASHILISVDESVKGADTLAFYNRALEIKKRIEKGEAFEEVAQKESQDPSVRENKGDLGYFTVFRMVYPFESAAYKTPVGKISNPVRTRFGYHLIKVTDKRDNRGEITVAHIMLMKPEENTPEAISKVKQTIDEIYAKIQQGENFEALAGQFSDDKSSAAKGGQLQRFGSGQLSSEEFETVAFGLKEKGEISKPFETQFGWHIVKLIEKHPIQSIEQMKNELENKIKRDERSMIITTSLAQKLKAKYSFETLAKEYKNVEKIVNDNIYSQTWEIPAEKENIKGDIAIIDKTKKLPTPSFVNYINSQQKNKLTTKPIKKLVAELFENWKNEQLITYYNENLENEFPEFKHIMDEYRDGLLLFDLMEKEIWNKSKSDTIGLKDFYNVHMDNYKWKKRYDVDILSSTDDKVIEAAKKYLEKGKSLDYIKEKLNKEGKIVVMVKSGLYEEDYDVLKKMSNLQQGINPVTKDGSYNFLVRINKIKQPEVKTIDECKSKLINDYQQYLEATWVDNLKKEFTYKVNQEVFEKIKAQLIK</sequence>
<dbReference type="SUPFAM" id="SSF54534">
    <property type="entry name" value="FKBP-like"/>
    <property type="match status" value="2"/>
</dbReference>
<evidence type="ECO:0000313" key="5">
    <source>
        <dbReference type="Proteomes" id="UP000007599"/>
    </source>
</evidence>
<dbReference type="Pfam" id="PF00639">
    <property type="entry name" value="Rotamase"/>
    <property type="match status" value="1"/>
</dbReference>
<protein>
    <submittedName>
        <fullName evidence="4">Probable peptidyl-prolyl cis-trans isomerase</fullName>
        <ecNumber evidence="4">5.2.1.8</ecNumber>
    </submittedName>
</protein>
<reference evidence="4 5" key="1">
    <citation type="journal article" date="2012" name="J. Bacteriol.">
        <title>Complete Genome Sequence of Flavobacterium indicum GPSTA100-9T, Isolated from Warm Spring Water.</title>
        <authorList>
            <person name="Barbier P."/>
            <person name="Houel A."/>
            <person name="Loux V."/>
            <person name="Poulain J."/>
            <person name="Bernardet J.F."/>
            <person name="Touchon M."/>
            <person name="Duchaud E."/>
        </authorList>
    </citation>
    <scope>NUCLEOTIDE SEQUENCE [LARGE SCALE GENOMIC DNA]</scope>
    <source>
        <strain evidence="5">DSM 17447 / CIP 109464 / GPTSA100-9</strain>
    </source>
</reference>
<feature type="domain" description="PpiC" evidence="3">
    <location>
        <begin position="228"/>
        <end position="332"/>
    </location>
</feature>
<gene>
    <name evidence="4" type="ordered locus">KQS_10285</name>
</gene>
<dbReference type="RefSeq" id="WP_014389104.1">
    <property type="nucleotide sequence ID" value="NC_017025.1"/>
</dbReference>
<keyword evidence="1 4" id="KW-0413">Isomerase</keyword>
<accession>H8XVM2</accession>
<keyword evidence="1" id="KW-0697">Rotamase</keyword>
<name>H8XVM2_FLAIG</name>
<dbReference type="PANTHER" id="PTHR47245">
    <property type="entry name" value="PEPTIDYLPROLYL ISOMERASE"/>
    <property type="match status" value="1"/>
</dbReference>
<dbReference type="PATRIC" id="fig|1094466.5.peg.2020"/>
<evidence type="ECO:0000259" key="3">
    <source>
        <dbReference type="PROSITE" id="PS50198"/>
    </source>
</evidence>
<feature type="domain" description="PpiC" evidence="3">
    <location>
        <begin position="121"/>
        <end position="223"/>
    </location>
</feature>
<organism evidence="4 5">
    <name type="scientific">Flavobacterium indicum (strain DSM 17447 / CIP 109464 / GPTSA100-9)</name>
    <dbReference type="NCBI Taxonomy" id="1094466"/>
    <lineage>
        <taxon>Bacteria</taxon>
        <taxon>Pseudomonadati</taxon>
        <taxon>Bacteroidota</taxon>
        <taxon>Flavobacteriia</taxon>
        <taxon>Flavobacteriales</taxon>
        <taxon>Flavobacteriaceae</taxon>
        <taxon>Flavobacterium</taxon>
    </lineage>
</organism>
<dbReference type="GO" id="GO:0003755">
    <property type="term" value="F:peptidyl-prolyl cis-trans isomerase activity"/>
    <property type="evidence" value="ECO:0007669"/>
    <property type="project" value="UniProtKB-KW"/>
</dbReference>
<dbReference type="OrthoDB" id="14196at2"/>
<dbReference type="InterPro" id="IPR046357">
    <property type="entry name" value="PPIase_dom_sf"/>
</dbReference>
<evidence type="ECO:0000313" key="4">
    <source>
        <dbReference type="EMBL" id="CCG53986.1"/>
    </source>
</evidence>
<feature type="chain" id="PRO_5007915338" evidence="2">
    <location>
        <begin position="21"/>
        <end position="656"/>
    </location>
</feature>
<dbReference type="PROSITE" id="PS50198">
    <property type="entry name" value="PPIC_PPIASE_2"/>
    <property type="match status" value="2"/>
</dbReference>
<feature type="signal peptide" evidence="2">
    <location>
        <begin position="1"/>
        <end position="20"/>
    </location>
</feature>
<dbReference type="Proteomes" id="UP000007599">
    <property type="component" value="Chromosome I"/>
</dbReference>
<evidence type="ECO:0000256" key="2">
    <source>
        <dbReference type="SAM" id="SignalP"/>
    </source>
</evidence>
<dbReference type="AlphaFoldDB" id="H8XVM2"/>
<keyword evidence="2" id="KW-0732">Signal</keyword>
<evidence type="ECO:0000256" key="1">
    <source>
        <dbReference type="PROSITE-ProRule" id="PRU00278"/>
    </source>
</evidence>
<dbReference type="InterPro" id="IPR050245">
    <property type="entry name" value="PrsA_foldase"/>
</dbReference>
<dbReference type="Gene3D" id="3.10.50.40">
    <property type="match status" value="2"/>
</dbReference>
<dbReference type="InterPro" id="IPR000297">
    <property type="entry name" value="PPIase_PpiC"/>
</dbReference>
<dbReference type="KEGG" id="fin:KQS_10285"/>
<dbReference type="Pfam" id="PF13145">
    <property type="entry name" value="Rotamase_2"/>
    <property type="match status" value="1"/>
</dbReference>
<dbReference type="STRING" id="1094466.KQS_10285"/>